<dbReference type="Pfam" id="PF00905">
    <property type="entry name" value="Transpeptidase"/>
    <property type="match status" value="1"/>
</dbReference>
<feature type="domain" description="Penicillin-binding protein transpeptidase" evidence="26">
    <location>
        <begin position="425"/>
        <end position="678"/>
    </location>
</feature>
<dbReference type="GO" id="GO:0005886">
    <property type="term" value="C:plasma membrane"/>
    <property type="evidence" value="ECO:0007669"/>
    <property type="project" value="UniProtKB-SubCell"/>
</dbReference>
<evidence type="ECO:0000256" key="15">
    <source>
        <dbReference type="ARBA" id="ARBA00023136"/>
    </source>
</evidence>
<dbReference type="InterPro" id="IPR050396">
    <property type="entry name" value="Glycosyltr_51/Transpeptidase"/>
</dbReference>
<sequence length="749" mass="84042">MVRKAKSNRRKRFFSTLKWRLVVFIVVFLAGYLTWVDLTVRAKFDGGRWATPARLYARPLEVHPGKLLTADEFEQELILTGYHQEARLDRPGSYRRNDQHFSVIKRPFAFWDGQDPVNRIEFRFRDEYLESLQDARGNKLAFARIEPALIGHIYPTHKEDRILVTVPEVPPRLIEALIAVEDRSFYSHFGISLRAIARAAYENIRSGATMQGGSTLTQQLVKNYFLGPERSFSRKFHEMAFALLLEARYEKDEILGAYLNEIYLGQQGQHAIHGFGSAAYFYFNRPLAELRLSEVALLVALARGASYYNPRKYPERALERRNLVIDVMLEWGYISAREATVARSHPLAVTENPPAGATLFPAFVELVRKQIARDYHSKDLRSRGLRIFTTLDTRIQRQVERAIAKRLPLLERKVGIPDKRLQVATIVNEIETGKVLALVGGRDPSMLGFNRAMDAIRPIGSLVKPAVYLTALEQHRKYTLASTLQDKPVRIRGSKGNTWEPKNYDGKIHGQVPLITALANSYNLATVRLGMALGLSNVSKTLKRLGVKRYVPPYPSSLLGAAALSPLEVAQMYQTIASGGLRMPPKAILAITDARGIPLNRYEHSVTPAFDAGPVFLLTHALQAAMHSGTGRTIYNRFDPSLGFAGKTGTSNDLRDSWFAGFSQDRLAVVWLGLDDNKPTGISGAGGALVLWGDLMQFMKPQARRKMGPPAIEWRWTDLSQGLRTDLGCPQATRIPYLAGSIPAYSPCK</sequence>
<dbReference type="PIRSF" id="PIRSF002799">
    <property type="entry name" value="PBP_1b"/>
    <property type="match status" value="1"/>
</dbReference>
<evidence type="ECO:0000256" key="20">
    <source>
        <dbReference type="ARBA" id="ARBA00034000"/>
    </source>
</evidence>
<keyword evidence="25" id="KW-1133">Transmembrane helix</keyword>
<keyword evidence="13 23" id="KW-0133">Cell shape</keyword>
<dbReference type="GO" id="GO:0009002">
    <property type="term" value="F:serine-type D-Ala-D-Ala carboxypeptidase activity"/>
    <property type="evidence" value="ECO:0007669"/>
    <property type="project" value="UniProtKB-EC"/>
</dbReference>
<evidence type="ECO:0000256" key="24">
    <source>
        <dbReference type="PIRSR" id="PIRSR002799-1"/>
    </source>
</evidence>
<keyword evidence="7" id="KW-1003">Cell membrane</keyword>
<dbReference type="GO" id="GO:0071555">
    <property type="term" value="P:cell wall organization"/>
    <property type="evidence" value="ECO:0007669"/>
    <property type="project" value="UniProtKB-UniRule"/>
</dbReference>
<keyword evidence="10 23" id="KW-0328">Glycosyltransferase</keyword>
<dbReference type="GO" id="GO:0009252">
    <property type="term" value="P:peptidoglycan biosynthetic process"/>
    <property type="evidence" value="ECO:0007669"/>
    <property type="project" value="UniProtKB-UniRule"/>
</dbReference>
<dbReference type="EMBL" id="CAADEW010000040">
    <property type="protein sequence ID" value="VFJ53106.1"/>
    <property type="molecule type" value="Genomic_DNA"/>
</dbReference>
<dbReference type="GO" id="GO:0046677">
    <property type="term" value="P:response to antibiotic"/>
    <property type="evidence" value="ECO:0007669"/>
    <property type="project" value="UniProtKB-UniRule"/>
</dbReference>
<dbReference type="AlphaFoldDB" id="A0A450SIB6"/>
<comment type="function">
    <text evidence="1 23">Cell wall formation. Synthesis of cross-linked peptidoglycan from the lipid intermediates. The enzyme has a penicillin-insensitive transglycosylase N-terminal domain (formation of linear glycan strands) and a penicillin-sensitive transpeptidase C-terminal domain (cross-linking of the peptide subunits).</text>
</comment>
<comment type="catalytic activity">
    <reaction evidence="21">
        <text>[GlcNAc-(1-&gt;4)-Mur2Ac(oyl-L-Ala-gamma-D-Glu-L-Lys-D-Ala-D-Ala)](n)-di-trans,octa-cis-undecaprenyl diphosphate + beta-D-GlcNAc-(1-&gt;4)-Mur2Ac(oyl-L-Ala-gamma-D-Glu-L-Lys-D-Ala-D-Ala)-di-trans,octa-cis-undecaprenyl diphosphate = [GlcNAc-(1-&gt;4)-Mur2Ac(oyl-L-Ala-gamma-D-Glu-L-Lys-D-Ala-D-Ala)](n+1)-di-trans,octa-cis-undecaprenyl diphosphate + di-trans,octa-cis-undecaprenyl diphosphate + H(+)</text>
        <dbReference type="Rhea" id="RHEA:23708"/>
        <dbReference type="Rhea" id="RHEA-COMP:9602"/>
        <dbReference type="Rhea" id="RHEA-COMP:9603"/>
        <dbReference type="ChEBI" id="CHEBI:15378"/>
        <dbReference type="ChEBI" id="CHEBI:58405"/>
        <dbReference type="ChEBI" id="CHEBI:60033"/>
        <dbReference type="ChEBI" id="CHEBI:78435"/>
        <dbReference type="EC" id="2.4.99.28"/>
    </reaction>
</comment>
<evidence type="ECO:0000256" key="4">
    <source>
        <dbReference type="ARBA" id="ARBA00007090"/>
    </source>
</evidence>
<evidence type="ECO:0000259" key="27">
    <source>
        <dbReference type="Pfam" id="PF00912"/>
    </source>
</evidence>
<dbReference type="InterPro" id="IPR001264">
    <property type="entry name" value="Glyco_trans_51"/>
</dbReference>
<evidence type="ECO:0000259" key="26">
    <source>
        <dbReference type="Pfam" id="PF00905"/>
    </source>
</evidence>
<dbReference type="InterPro" id="IPR036950">
    <property type="entry name" value="PBP_transglycosylase"/>
</dbReference>
<comment type="similarity">
    <text evidence="5 23">In the N-terminal section; belongs to the glycosyltransferase 51 family.</text>
</comment>
<evidence type="ECO:0000256" key="9">
    <source>
        <dbReference type="ARBA" id="ARBA00022670"/>
    </source>
</evidence>
<evidence type="ECO:0000313" key="29">
    <source>
        <dbReference type="EMBL" id="VFJ53106.1"/>
    </source>
</evidence>
<dbReference type="Pfam" id="PF00912">
    <property type="entry name" value="Transgly"/>
    <property type="match status" value="1"/>
</dbReference>
<evidence type="ECO:0000256" key="23">
    <source>
        <dbReference type="PIRNR" id="PIRNR002799"/>
    </source>
</evidence>
<gene>
    <name evidence="29" type="ORF">BECKFW1821A_GA0114235_104014</name>
</gene>
<evidence type="ECO:0000256" key="18">
    <source>
        <dbReference type="ARBA" id="ARBA00023316"/>
    </source>
</evidence>
<dbReference type="PANTHER" id="PTHR32282:SF11">
    <property type="entry name" value="PENICILLIN-BINDING PROTEIN 1B"/>
    <property type="match status" value="1"/>
</dbReference>
<dbReference type="InterPro" id="IPR012338">
    <property type="entry name" value="Beta-lactam/transpept-like"/>
</dbReference>
<evidence type="ECO:0000256" key="16">
    <source>
        <dbReference type="ARBA" id="ARBA00023251"/>
    </source>
</evidence>
<keyword evidence="16" id="KW-0046">Antibiotic resistance</keyword>
<keyword evidence="9" id="KW-0645">Protease</keyword>
<proteinExistence type="inferred from homology"/>
<dbReference type="PANTHER" id="PTHR32282">
    <property type="entry name" value="BINDING PROTEIN TRANSPEPTIDASE, PUTATIVE-RELATED"/>
    <property type="match status" value="1"/>
</dbReference>
<evidence type="ECO:0000256" key="6">
    <source>
        <dbReference type="ARBA" id="ARBA00018637"/>
    </source>
</evidence>
<keyword evidence="11 23" id="KW-0808">Transferase</keyword>
<dbReference type="GO" id="GO:0008658">
    <property type="term" value="F:penicillin binding"/>
    <property type="evidence" value="ECO:0007669"/>
    <property type="project" value="UniProtKB-UniRule"/>
</dbReference>
<keyword evidence="12" id="KW-0378">Hydrolase</keyword>
<dbReference type="Gene3D" id="1.10.3810.10">
    <property type="entry name" value="Biosynthetic peptidoglycan transglycosylase-like"/>
    <property type="match status" value="1"/>
</dbReference>
<evidence type="ECO:0000256" key="10">
    <source>
        <dbReference type="ARBA" id="ARBA00022676"/>
    </source>
</evidence>
<dbReference type="InterPro" id="IPR028166">
    <property type="entry name" value="UB2H"/>
</dbReference>
<dbReference type="UniPathway" id="UPA00219"/>
<name>A0A450SIB6_9GAMM</name>
<dbReference type="GO" id="GO:0006508">
    <property type="term" value="P:proteolysis"/>
    <property type="evidence" value="ECO:0007669"/>
    <property type="project" value="UniProtKB-KW"/>
</dbReference>
<evidence type="ECO:0000256" key="13">
    <source>
        <dbReference type="ARBA" id="ARBA00022960"/>
    </source>
</evidence>
<evidence type="ECO:0000256" key="7">
    <source>
        <dbReference type="ARBA" id="ARBA00022475"/>
    </source>
</evidence>
<dbReference type="Gene3D" id="3.40.710.10">
    <property type="entry name" value="DD-peptidase/beta-lactamase superfamily"/>
    <property type="match status" value="1"/>
</dbReference>
<keyword evidence="14 23" id="KW-0573">Peptidoglycan synthesis</keyword>
<evidence type="ECO:0000256" key="14">
    <source>
        <dbReference type="ARBA" id="ARBA00022984"/>
    </source>
</evidence>
<dbReference type="GO" id="GO:0008955">
    <property type="term" value="F:peptidoglycan glycosyltransferase activity"/>
    <property type="evidence" value="ECO:0007669"/>
    <property type="project" value="UniProtKB-UniRule"/>
</dbReference>
<dbReference type="GO" id="GO:0008360">
    <property type="term" value="P:regulation of cell shape"/>
    <property type="evidence" value="ECO:0007669"/>
    <property type="project" value="UniProtKB-UniRule"/>
</dbReference>
<evidence type="ECO:0000256" key="11">
    <source>
        <dbReference type="ARBA" id="ARBA00022679"/>
    </source>
</evidence>
<evidence type="ECO:0000256" key="12">
    <source>
        <dbReference type="ARBA" id="ARBA00022801"/>
    </source>
</evidence>
<comment type="catalytic activity">
    <reaction evidence="20">
        <text>Preferential cleavage: (Ac)2-L-Lys-D-Ala-|-D-Ala. Also transpeptidation of peptidyl-alanyl moieties that are N-acyl substituents of D-alanine.</text>
        <dbReference type="EC" id="3.4.16.4"/>
    </reaction>
</comment>
<evidence type="ECO:0000259" key="28">
    <source>
        <dbReference type="Pfam" id="PF14814"/>
    </source>
</evidence>
<evidence type="ECO:0000256" key="3">
    <source>
        <dbReference type="ARBA" id="ARBA00004752"/>
    </source>
</evidence>
<evidence type="ECO:0000256" key="19">
    <source>
        <dbReference type="ARBA" id="ARBA00032454"/>
    </source>
</evidence>
<evidence type="ECO:0000256" key="8">
    <source>
        <dbReference type="ARBA" id="ARBA00022645"/>
    </source>
</evidence>
<comment type="subcellular location">
    <subcellularLocation>
        <location evidence="2">Cell membrane</location>
    </subcellularLocation>
</comment>
<dbReference type="SUPFAM" id="SSF53955">
    <property type="entry name" value="Lysozyme-like"/>
    <property type="match status" value="1"/>
</dbReference>
<feature type="domain" description="Bifunctional transglycosylase second" evidence="28">
    <location>
        <begin position="63"/>
        <end position="144"/>
    </location>
</feature>
<evidence type="ECO:0000256" key="21">
    <source>
        <dbReference type="ARBA" id="ARBA00049902"/>
    </source>
</evidence>
<keyword evidence="25" id="KW-0812">Transmembrane</keyword>
<organism evidence="29">
    <name type="scientific">Candidatus Kentrum sp. FW</name>
    <dbReference type="NCBI Taxonomy" id="2126338"/>
    <lineage>
        <taxon>Bacteria</taxon>
        <taxon>Pseudomonadati</taxon>
        <taxon>Pseudomonadota</taxon>
        <taxon>Gammaproteobacteria</taxon>
        <taxon>Candidatus Kentrum</taxon>
    </lineage>
</organism>
<evidence type="ECO:0000256" key="22">
    <source>
        <dbReference type="NCBIfam" id="TIGR02071"/>
    </source>
</evidence>
<dbReference type="InterPro" id="IPR011813">
    <property type="entry name" value="PBP_1b"/>
</dbReference>
<evidence type="ECO:0000256" key="17">
    <source>
        <dbReference type="ARBA" id="ARBA00023268"/>
    </source>
</evidence>
<evidence type="ECO:0000256" key="5">
    <source>
        <dbReference type="ARBA" id="ARBA00007739"/>
    </source>
</evidence>
<dbReference type="GO" id="GO:0009274">
    <property type="term" value="C:peptidoglycan-based cell wall"/>
    <property type="evidence" value="ECO:0007669"/>
    <property type="project" value="UniProtKB-UniRule"/>
</dbReference>
<feature type="transmembrane region" description="Helical" evidence="25">
    <location>
        <begin position="21"/>
        <end position="38"/>
    </location>
</feature>
<evidence type="ECO:0000256" key="25">
    <source>
        <dbReference type="SAM" id="Phobius"/>
    </source>
</evidence>
<protein>
    <recommendedName>
        <fullName evidence="6 22">Penicillin-binding protein 1B</fullName>
        <shortName evidence="23">PBP-1b</shortName>
        <shortName evidence="23">PBP1b</shortName>
    </recommendedName>
    <alternativeName>
        <fullName evidence="19 23">Murein polymerase</fullName>
    </alternativeName>
</protein>
<reference evidence="29" key="1">
    <citation type="submission" date="2019-02" db="EMBL/GenBank/DDBJ databases">
        <authorList>
            <person name="Gruber-Vodicka R. H."/>
            <person name="Seah K. B. B."/>
        </authorList>
    </citation>
    <scope>NUCLEOTIDE SEQUENCE</scope>
    <source>
        <strain evidence="29">BECK_BZ15</strain>
    </source>
</reference>
<feature type="active site" description="Acyl-ester intermediate; for transpeptidase activity" evidence="24">
    <location>
        <position position="461"/>
    </location>
</feature>
<keyword evidence="17" id="KW-0511">Multifunctional enzyme</keyword>
<dbReference type="GO" id="GO:0030288">
    <property type="term" value="C:outer membrane-bounded periplasmic space"/>
    <property type="evidence" value="ECO:0007669"/>
    <property type="project" value="TreeGrafter"/>
</dbReference>
<evidence type="ECO:0000256" key="1">
    <source>
        <dbReference type="ARBA" id="ARBA00002624"/>
    </source>
</evidence>
<dbReference type="NCBIfam" id="TIGR02071">
    <property type="entry name" value="PBP_1b"/>
    <property type="match status" value="1"/>
</dbReference>
<feature type="domain" description="Glycosyl transferase family 51" evidence="27">
    <location>
        <begin position="156"/>
        <end position="328"/>
    </location>
</feature>
<dbReference type="InterPro" id="IPR001460">
    <property type="entry name" value="PCN-bd_Tpept"/>
</dbReference>
<feature type="active site" description="Proton donor; for transglycosylase activity" evidence="24">
    <location>
        <position position="181"/>
    </location>
</feature>
<dbReference type="SUPFAM" id="SSF56601">
    <property type="entry name" value="beta-lactamase/transpeptidase-like"/>
    <property type="match status" value="1"/>
</dbReference>
<keyword evidence="8" id="KW-0121">Carboxypeptidase</keyword>
<evidence type="ECO:0000256" key="2">
    <source>
        <dbReference type="ARBA" id="ARBA00004236"/>
    </source>
</evidence>
<accession>A0A450SIB6</accession>
<dbReference type="Gene3D" id="3.30.2060.10">
    <property type="entry name" value="Penicillin-binding protein 1b domain"/>
    <property type="match status" value="1"/>
</dbReference>
<keyword evidence="15 25" id="KW-0472">Membrane</keyword>
<comment type="pathway">
    <text evidence="3 23">Cell wall biogenesis; peptidoglycan biosynthesis.</text>
</comment>
<dbReference type="InterPro" id="IPR023346">
    <property type="entry name" value="Lysozyme-like_dom_sf"/>
</dbReference>
<dbReference type="Pfam" id="PF14814">
    <property type="entry name" value="UB2H"/>
    <property type="match status" value="1"/>
</dbReference>
<keyword evidence="18 23" id="KW-0961">Cell wall biogenesis/degradation</keyword>
<comment type="similarity">
    <text evidence="4 23">In the C-terminal section; belongs to the transpeptidase family.</text>
</comment>